<dbReference type="Proteomes" id="UP000885806">
    <property type="component" value="Unassembled WGS sequence"/>
</dbReference>
<feature type="transmembrane region" description="Helical" evidence="2">
    <location>
        <begin position="154"/>
        <end position="177"/>
    </location>
</feature>
<dbReference type="Gene3D" id="1.20.810.10">
    <property type="entry name" value="Cytochrome Bc1 Complex, Chain C"/>
    <property type="match status" value="1"/>
</dbReference>
<dbReference type="GO" id="GO:0008121">
    <property type="term" value="F:quinol-cytochrome-c reductase activity"/>
    <property type="evidence" value="ECO:0007669"/>
    <property type="project" value="TreeGrafter"/>
</dbReference>
<proteinExistence type="predicted"/>
<accession>A0A7V5U0W8</accession>
<dbReference type="InterPro" id="IPR016174">
    <property type="entry name" value="Di-haem_cyt_TM"/>
</dbReference>
<evidence type="ECO:0000256" key="1">
    <source>
        <dbReference type="ARBA" id="ARBA00011649"/>
    </source>
</evidence>
<keyword evidence="2" id="KW-0812">Transmembrane</keyword>
<sequence>MSGHSTYEPKYAAERWIDKRLPIIRFGVDFMHFPSPRNLNYWYAFGAILSLCLIAQIITGVILAMHYTPHVDLAFDSIQRIKRDVPFGWLLQPMHAVGASMFFFAVYVHMFRGLFYGSYKAPRELLWIIGCLIYLAMMATAFLGYTLPWGQMSFWGATVITGFFGAIPIVGESLQYWLLGGYSVGAPTLNRFFSLHYLLPFVIFALVFLHVWAVHHVGQNNPIGVEPKSEEDTLSFHPYY</sequence>
<dbReference type="GO" id="GO:0016020">
    <property type="term" value="C:membrane"/>
    <property type="evidence" value="ECO:0007669"/>
    <property type="project" value="InterPro"/>
</dbReference>
<dbReference type="GO" id="GO:0022904">
    <property type="term" value="P:respiratory electron transport chain"/>
    <property type="evidence" value="ECO:0007669"/>
    <property type="project" value="InterPro"/>
</dbReference>
<comment type="subunit">
    <text evidence="1">The main subunits of complex b-c1 are: cytochrome b, cytochrome c1 and the Rieske protein.</text>
</comment>
<evidence type="ECO:0000259" key="3">
    <source>
        <dbReference type="PROSITE" id="PS51002"/>
    </source>
</evidence>
<dbReference type="CDD" id="cd00284">
    <property type="entry name" value="Cytochrome_b_N"/>
    <property type="match status" value="1"/>
</dbReference>
<comment type="caution">
    <text evidence="4">The sequence shown here is derived from an EMBL/GenBank/DDBJ whole genome shotgun (WGS) entry which is preliminary data.</text>
</comment>
<reference evidence="4" key="1">
    <citation type="journal article" date="2020" name="mSystems">
        <title>Genome- and Community-Level Interaction Insights into Carbon Utilization and Element Cycling Functions of Hydrothermarchaeota in Hydrothermal Sediment.</title>
        <authorList>
            <person name="Zhou Z."/>
            <person name="Liu Y."/>
            <person name="Xu W."/>
            <person name="Pan J."/>
            <person name="Luo Z.H."/>
            <person name="Li M."/>
        </authorList>
    </citation>
    <scope>NUCLEOTIDE SEQUENCE [LARGE SCALE GENOMIC DNA]</scope>
    <source>
        <strain evidence="4">HyVt-538</strain>
    </source>
</reference>
<feature type="transmembrane region" description="Helical" evidence="2">
    <location>
        <begin position="125"/>
        <end position="147"/>
    </location>
</feature>
<dbReference type="SUPFAM" id="SSF81342">
    <property type="entry name" value="Transmembrane di-heme cytochromes"/>
    <property type="match status" value="1"/>
</dbReference>
<feature type="transmembrane region" description="Helical" evidence="2">
    <location>
        <begin position="197"/>
        <end position="214"/>
    </location>
</feature>
<organism evidence="4">
    <name type="scientific">Hellea balneolensis</name>
    <dbReference type="NCBI Taxonomy" id="287478"/>
    <lineage>
        <taxon>Bacteria</taxon>
        <taxon>Pseudomonadati</taxon>
        <taxon>Pseudomonadota</taxon>
        <taxon>Alphaproteobacteria</taxon>
        <taxon>Maricaulales</taxon>
        <taxon>Robiginitomaculaceae</taxon>
        <taxon>Hellea</taxon>
    </lineage>
</organism>
<keyword evidence="2" id="KW-0472">Membrane</keyword>
<dbReference type="AlphaFoldDB" id="A0A7V5U0W8"/>
<evidence type="ECO:0000256" key="2">
    <source>
        <dbReference type="SAM" id="Phobius"/>
    </source>
</evidence>
<evidence type="ECO:0000313" key="4">
    <source>
        <dbReference type="EMBL" id="HHI88514.1"/>
    </source>
</evidence>
<feature type="transmembrane region" description="Helical" evidence="2">
    <location>
        <begin position="41"/>
        <end position="66"/>
    </location>
</feature>
<dbReference type="GO" id="GO:0016491">
    <property type="term" value="F:oxidoreductase activity"/>
    <property type="evidence" value="ECO:0007669"/>
    <property type="project" value="InterPro"/>
</dbReference>
<feature type="transmembrane region" description="Helical" evidence="2">
    <location>
        <begin position="87"/>
        <end position="110"/>
    </location>
</feature>
<feature type="non-terminal residue" evidence="4">
    <location>
        <position position="240"/>
    </location>
</feature>
<dbReference type="PANTHER" id="PTHR19271">
    <property type="entry name" value="CYTOCHROME B"/>
    <property type="match status" value="1"/>
</dbReference>
<feature type="domain" description="Cytochrome b/b6 N-terminal region profile" evidence="3">
    <location>
        <begin position="13"/>
        <end position="223"/>
    </location>
</feature>
<dbReference type="EMBL" id="DROP01000072">
    <property type="protein sequence ID" value="HHI88514.1"/>
    <property type="molecule type" value="Genomic_DNA"/>
</dbReference>
<dbReference type="PROSITE" id="PS51002">
    <property type="entry name" value="CYTB_NTER"/>
    <property type="match status" value="1"/>
</dbReference>
<dbReference type="InterPro" id="IPR005797">
    <property type="entry name" value="Cyt_b/b6_N"/>
</dbReference>
<name>A0A7V5U0W8_9PROT</name>
<dbReference type="InterPro" id="IPR048259">
    <property type="entry name" value="Cytochrome_b_N_euk/bac"/>
</dbReference>
<dbReference type="Pfam" id="PF00033">
    <property type="entry name" value="Cytochrome_B"/>
    <property type="match status" value="1"/>
</dbReference>
<keyword evidence="2" id="KW-1133">Transmembrane helix</keyword>
<protein>
    <submittedName>
        <fullName evidence="4">Cytochrome b/b6</fullName>
    </submittedName>
</protein>
<dbReference type="PANTHER" id="PTHR19271:SF16">
    <property type="entry name" value="CYTOCHROME B"/>
    <property type="match status" value="1"/>
</dbReference>
<dbReference type="InterPro" id="IPR027387">
    <property type="entry name" value="Cytb/b6-like_sf"/>
</dbReference>
<dbReference type="PIRSF" id="PIRSF000032">
    <property type="entry name" value="Cytochrome_b6"/>
    <property type="match status" value="1"/>
</dbReference>
<gene>
    <name evidence="4" type="ORF">ENK01_01055</name>
</gene>